<evidence type="ECO:0000313" key="3">
    <source>
        <dbReference type="Proteomes" id="UP001153269"/>
    </source>
</evidence>
<evidence type="ECO:0000313" key="2">
    <source>
        <dbReference type="EMBL" id="CAB1443401.1"/>
    </source>
</evidence>
<organism evidence="2 3">
    <name type="scientific">Pleuronectes platessa</name>
    <name type="common">European plaice</name>
    <dbReference type="NCBI Taxonomy" id="8262"/>
    <lineage>
        <taxon>Eukaryota</taxon>
        <taxon>Metazoa</taxon>
        <taxon>Chordata</taxon>
        <taxon>Craniata</taxon>
        <taxon>Vertebrata</taxon>
        <taxon>Euteleostomi</taxon>
        <taxon>Actinopterygii</taxon>
        <taxon>Neopterygii</taxon>
        <taxon>Teleostei</taxon>
        <taxon>Neoteleostei</taxon>
        <taxon>Acanthomorphata</taxon>
        <taxon>Carangaria</taxon>
        <taxon>Pleuronectiformes</taxon>
        <taxon>Pleuronectoidei</taxon>
        <taxon>Pleuronectidae</taxon>
        <taxon>Pleuronectes</taxon>
    </lineage>
</organism>
<reference evidence="2" key="1">
    <citation type="submission" date="2020-03" db="EMBL/GenBank/DDBJ databases">
        <authorList>
            <person name="Weist P."/>
        </authorList>
    </citation>
    <scope>NUCLEOTIDE SEQUENCE</scope>
</reference>
<protein>
    <submittedName>
        <fullName evidence="2">Uncharacterized protein</fullName>
    </submittedName>
</protein>
<comment type="caution">
    <text evidence="2">The sequence shown here is derived from an EMBL/GenBank/DDBJ whole genome shotgun (WGS) entry which is preliminary data.</text>
</comment>
<feature type="region of interest" description="Disordered" evidence="1">
    <location>
        <begin position="18"/>
        <end position="52"/>
    </location>
</feature>
<keyword evidence="3" id="KW-1185">Reference proteome</keyword>
<feature type="compositionally biased region" description="Basic and acidic residues" evidence="1">
    <location>
        <begin position="30"/>
        <end position="44"/>
    </location>
</feature>
<accession>A0A9N7V3H5</accession>
<evidence type="ECO:0000256" key="1">
    <source>
        <dbReference type="SAM" id="MobiDB-lite"/>
    </source>
</evidence>
<sequence>METQCRGSVSGTFQTELMLDLKTEPRKRHEKYDQSELEGMRDEGREDEEGMKAKTALSLMSPIKAGLQGRGRNEKPVLGCETHLLRGLEDRLVRDTLTSVPIVFQSQRKYSMLTQQGGATQ</sequence>
<dbReference type="AlphaFoldDB" id="A0A9N7V3H5"/>
<name>A0A9N7V3H5_PLEPL</name>
<dbReference type="EMBL" id="CADEAL010003090">
    <property type="protein sequence ID" value="CAB1443401.1"/>
    <property type="molecule type" value="Genomic_DNA"/>
</dbReference>
<gene>
    <name evidence="2" type="ORF">PLEPLA_LOCUS31117</name>
</gene>
<dbReference type="Proteomes" id="UP001153269">
    <property type="component" value="Unassembled WGS sequence"/>
</dbReference>
<proteinExistence type="predicted"/>